<dbReference type="RefSeq" id="WP_053936729.1">
    <property type="nucleotide sequence ID" value="NZ_LAQT01000003.1"/>
</dbReference>
<organism evidence="1 2">
    <name type="scientific">Amantichitinum ursilacus</name>
    <dbReference type="NCBI Taxonomy" id="857265"/>
    <lineage>
        <taxon>Bacteria</taxon>
        <taxon>Pseudomonadati</taxon>
        <taxon>Pseudomonadota</taxon>
        <taxon>Betaproteobacteria</taxon>
        <taxon>Neisseriales</taxon>
        <taxon>Chitinibacteraceae</taxon>
        <taxon>Amantichitinum</taxon>
    </lineage>
</organism>
<dbReference type="EMBL" id="LAQT01000003">
    <property type="protein sequence ID" value="KPC54013.1"/>
    <property type="molecule type" value="Genomic_DNA"/>
</dbReference>
<evidence type="ECO:0000313" key="1">
    <source>
        <dbReference type="EMBL" id="KPC54013.1"/>
    </source>
</evidence>
<evidence type="ECO:0000313" key="2">
    <source>
        <dbReference type="Proteomes" id="UP000037939"/>
    </source>
</evidence>
<reference evidence="1 2" key="1">
    <citation type="submission" date="2015-07" db="EMBL/GenBank/DDBJ databases">
        <title>Draft genome sequence of the Amantichitinum ursilacus IGB-41, a new chitin-degrading bacterium.</title>
        <authorList>
            <person name="Kirstahler P."/>
            <person name="Guenther M."/>
            <person name="Grumaz C."/>
            <person name="Rupp S."/>
            <person name="Zibek S."/>
            <person name="Sohn K."/>
        </authorList>
    </citation>
    <scope>NUCLEOTIDE SEQUENCE [LARGE SCALE GENOMIC DNA]</scope>
    <source>
        <strain evidence="1 2">IGB-41</strain>
    </source>
</reference>
<gene>
    <name evidence="1" type="ORF">WG78_05170</name>
</gene>
<dbReference type="Proteomes" id="UP000037939">
    <property type="component" value="Unassembled WGS sequence"/>
</dbReference>
<proteinExistence type="predicted"/>
<dbReference type="STRING" id="857265.WG78_05170"/>
<evidence type="ECO:0008006" key="3">
    <source>
        <dbReference type="Google" id="ProtNLM"/>
    </source>
</evidence>
<protein>
    <recommendedName>
        <fullName evidence="3">Type II secretion system protein G</fullName>
    </recommendedName>
</protein>
<sequence length="233" mass="25127">MARRNGYSLVELAIVLVVVGLMLQGTLGAVKTLRQAELRQTEQRQQAQIGQTLLAFAVRTGHLPCPAALNAAPAQQGMEARDAAGRCRMQQGELPWRTLSIGRRDAWLRPYTYRVSASFADLAPLSPGDSCARDAKPPAGMSFMLCSSGDITLLDNVEDRNVIAQRIPLLLIAHGAHGPGALTQRGMGGEGRNSQIGTEFIVAGAPGEAFDDLLFWINNERLVEMALRAGRLP</sequence>
<name>A0A0N0GQ16_9NEIS</name>
<dbReference type="AlphaFoldDB" id="A0A0N0GQ16"/>
<keyword evidence="2" id="KW-1185">Reference proteome</keyword>
<comment type="caution">
    <text evidence="1">The sequence shown here is derived from an EMBL/GenBank/DDBJ whole genome shotgun (WGS) entry which is preliminary data.</text>
</comment>
<dbReference type="OrthoDB" id="6038212at2"/>
<accession>A0A0N0GQ16</accession>